<dbReference type="InterPro" id="IPR009813">
    <property type="entry name" value="Uncharacterised_YebG"/>
</dbReference>
<evidence type="ECO:0000313" key="2">
    <source>
        <dbReference type="EMBL" id="QFI54683.1"/>
    </source>
</evidence>
<proteinExistence type="predicted"/>
<evidence type="ECO:0000256" key="1">
    <source>
        <dbReference type="SAM" id="MobiDB-lite"/>
    </source>
</evidence>
<gene>
    <name evidence="2" type="ORF">FE240_08245</name>
</gene>
<name>A0A5J6WY93_9GAMM</name>
<dbReference type="Gene3D" id="1.10.10.710">
    <property type="entry name" value="PSPTO_1197 like"/>
    <property type="match status" value="1"/>
</dbReference>
<dbReference type="RefSeq" id="WP_193004117.1">
    <property type="nucleotide sequence ID" value="NZ_CP040449.1"/>
</dbReference>
<dbReference type="EMBL" id="CP040449">
    <property type="protein sequence ID" value="QFI54683.1"/>
    <property type="molecule type" value="Genomic_DNA"/>
</dbReference>
<protein>
    <recommendedName>
        <fullName evidence="4">Damage-inducible protein YebG</fullName>
    </recommendedName>
</protein>
<evidence type="ECO:0000313" key="3">
    <source>
        <dbReference type="Proteomes" id="UP000594034"/>
    </source>
</evidence>
<feature type="region of interest" description="Disordered" evidence="1">
    <location>
        <begin position="72"/>
        <end position="93"/>
    </location>
</feature>
<dbReference type="InterPro" id="IPR038627">
    <property type="entry name" value="YebG-like_sf"/>
</dbReference>
<evidence type="ECO:0008006" key="4">
    <source>
        <dbReference type="Google" id="ProtNLM"/>
    </source>
</evidence>
<accession>A0A5J6WY93</accession>
<reference evidence="2 3" key="1">
    <citation type="submission" date="2019-05" db="EMBL/GenBank/DDBJ databases">
        <title>OXA-830, a novel chromosomally encoded expanded-spectrum class D beta-lactamase in Aeromonas simiae.</title>
        <authorList>
            <person name="Zhou W."/>
            <person name="Chen Q."/>
        </authorList>
    </citation>
    <scope>NUCLEOTIDE SEQUENCE [LARGE SCALE GENOMIC DNA]</scope>
    <source>
        <strain evidence="2 3">A6</strain>
    </source>
</reference>
<sequence>MAVETQYVVVRAGVEKMTFASKKEADAYDKLLDMSDELSHLLATAPVPLDESQCEQLALYLAEHKESLSAILRGAKPAPSEPTTPKRPLKQVA</sequence>
<organism evidence="2 3">
    <name type="scientific">Aeromonas simiae</name>
    <dbReference type="NCBI Taxonomy" id="218936"/>
    <lineage>
        <taxon>Bacteria</taxon>
        <taxon>Pseudomonadati</taxon>
        <taxon>Pseudomonadota</taxon>
        <taxon>Gammaproteobacteria</taxon>
        <taxon>Aeromonadales</taxon>
        <taxon>Aeromonadaceae</taxon>
        <taxon>Aeromonas</taxon>
    </lineage>
</organism>
<keyword evidence="3" id="KW-1185">Reference proteome</keyword>
<dbReference type="Proteomes" id="UP000594034">
    <property type="component" value="Chromosome"/>
</dbReference>
<dbReference type="KEGG" id="asim:FE240_08245"/>
<dbReference type="AlphaFoldDB" id="A0A5J6WY93"/>
<dbReference type="Pfam" id="PF07130">
    <property type="entry name" value="YebG"/>
    <property type="match status" value="1"/>
</dbReference>